<dbReference type="Gene3D" id="1.10.3720.10">
    <property type="entry name" value="MetI-like"/>
    <property type="match status" value="1"/>
</dbReference>
<comment type="subcellular location">
    <subcellularLocation>
        <location evidence="1 7">Cell membrane</location>
        <topology evidence="1 7">Multi-pass membrane protein</topology>
    </subcellularLocation>
</comment>
<keyword evidence="10" id="KW-1185">Reference proteome</keyword>
<keyword evidence="6 7" id="KW-0472">Membrane</keyword>
<sequence length="492" mass="52593">MAATDYSDQPLADRIKANPRPAAIWAGVFVALIALELGALAGFVMALPYDVITEPLLGALPSVISGPLGGVLGVVADAGAAVDGLPTLLDRSVIPNQGYQMPDGSWENTFLGLSPAFAWALRLVVVYAYAFFVLYWVWRGYLVFREHYRYAAWTPTDDMIDRLRGHSWGTFGLVVVFLFIVMAIFAPTVSPTTANANIENPYSHQVQYYDEASGSVQTVTVGAANIASKSQGDSQNFGIGSYDPHDRFHPFGTLISGKDLFTFMAYGARVSLFIGLVAITIAGGIAVSLALMSAYYKGVFDLATVLVSDSFQAMPQLLVLIMLSVALGDTWISEIYSGAFVLALIFGIWGWTGLWRAVRGPAFQTVENEWVDAAESFGERADVLMRKHVAPYIVGYLLIYASMSMGGYMIATAGLSYIGIGVQPPTPEWGRAVSVGQNYIISDSWHISVLPGLAITTVVVGFNALGDGIRDAIDPQSEGGSADEVAATGGGA</sequence>
<keyword evidence="5 7" id="KW-1133">Transmembrane helix</keyword>
<dbReference type="PANTHER" id="PTHR43386">
    <property type="entry name" value="OLIGOPEPTIDE TRANSPORT SYSTEM PERMEASE PROTEIN APPC"/>
    <property type="match status" value="1"/>
</dbReference>
<organism evidence="9 10">
    <name type="scientific">Salarchaeum japonicum</name>
    <dbReference type="NCBI Taxonomy" id="555573"/>
    <lineage>
        <taxon>Archaea</taxon>
        <taxon>Methanobacteriati</taxon>
        <taxon>Methanobacteriota</taxon>
        <taxon>Stenosarchaea group</taxon>
        <taxon>Halobacteria</taxon>
        <taxon>Halobacteriales</taxon>
        <taxon>Halobacteriaceae</taxon>
    </lineage>
</organism>
<accession>A0AAV3T015</accession>
<evidence type="ECO:0000256" key="3">
    <source>
        <dbReference type="ARBA" id="ARBA00022475"/>
    </source>
</evidence>
<dbReference type="GeneID" id="68571811"/>
<dbReference type="PROSITE" id="PS50928">
    <property type="entry name" value="ABC_TM1"/>
    <property type="match status" value="1"/>
</dbReference>
<feature type="transmembrane region" description="Helical" evidence="7">
    <location>
        <begin position="116"/>
        <end position="138"/>
    </location>
</feature>
<keyword evidence="3" id="KW-1003">Cell membrane</keyword>
<feature type="transmembrane region" description="Helical" evidence="7">
    <location>
        <begin position="299"/>
        <end position="323"/>
    </location>
</feature>
<dbReference type="InterPro" id="IPR025966">
    <property type="entry name" value="OppC_N"/>
</dbReference>
<dbReference type="SUPFAM" id="SSF161098">
    <property type="entry name" value="MetI-like"/>
    <property type="match status" value="1"/>
</dbReference>
<proteinExistence type="inferred from homology"/>
<dbReference type="InterPro" id="IPR000515">
    <property type="entry name" value="MetI-like"/>
</dbReference>
<evidence type="ECO:0000256" key="1">
    <source>
        <dbReference type="ARBA" id="ARBA00004651"/>
    </source>
</evidence>
<dbReference type="Proteomes" id="UP001500194">
    <property type="component" value="Unassembled WGS sequence"/>
</dbReference>
<keyword evidence="4 7" id="KW-0812">Transmembrane</keyword>
<comment type="similarity">
    <text evidence="7">Belongs to the binding-protein-dependent transport system permease family.</text>
</comment>
<name>A0AAV3T015_9EURY</name>
<evidence type="ECO:0000256" key="4">
    <source>
        <dbReference type="ARBA" id="ARBA00022692"/>
    </source>
</evidence>
<feature type="domain" description="ABC transmembrane type-1" evidence="8">
    <location>
        <begin position="268"/>
        <end position="466"/>
    </location>
</feature>
<dbReference type="RefSeq" id="WP_227261235.1">
    <property type="nucleotide sequence ID" value="NZ_BAAADU010000002.1"/>
</dbReference>
<feature type="transmembrane region" description="Helical" evidence="7">
    <location>
        <begin position="270"/>
        <end position="292"/>
    </location>
</feature>
<gene>
    <name evidence="9" type="ORF">GCM10009019_10620</name>
</gene>
<dbReference type="AlphaFoldDB" id="A0AAV3T015"/>
<keyword evidence="2 7" id="KW-0813">Transport</keyword>
<evidence type="ECO:0000256" key="5">
    <source>
        <dbReference type="ARBA" id="ARBA00022989"/>
    </source>
</evidence>
<dbReference type="EMBL" id="BAAADU010000002">
    <property type="protein sequence ID" value="GAA0649739.1"/>
    <property type="molecule type" value="Genomic_DNA"/>
</dbReference>
<protein>
    <submittedName>
        <fullName evidence="9">ABC transporter permease</fullName>
    </submittedName>
</protein>
<feature type="transmembrane region" description="Helical" evidence="7">
    <location>
        <begin position="22"/>
        <end position="47"/>
    </location>
</feature>
<evidence type="ECO:0000313" key="10">
    <source>
        <dbReference type="Proteomes" id="UP001500194"/>
    </source>
</evidence>
<dbReference type="InterPro" id="IPR050366">
    <property type="entry name" value="BP-dependent_transpt_permease"/>
</dbReference>
<evidence type="ECO:0000256" key="7">
    <source>
        <dbReference type="RuleBase" id="RU363032"/>
    </source>
</evidence>
<dbReference type="PANTHER" id="PTHR43386:SF1">
    <property type="entry name" value="D,D-DIPEPTIDE TRANSPORT SYSTEM PERMEASE PROTEIN DDPC-RELATED"/>
    <property type="match status" value="1"/>
</dbReference>
<dbReference type="InterPro" id="IPR035906">
    <property type="entry name" value="MetI-like_sf"/>
</dbReference>
<evidence type="ECO:0000256" key="2">
    <source>
        <dbReference type="ARBA" id="ARBA00022448"/>
    </source>
</evidence>
<dbReference type="GO" id="GO:0055085">
    <property type="term" value="P:transmembrane transport"/>
    <property type="evidence" value="ECO:0007669"/>
    <property type="project" value="InterPro"/>
</dbReference>
<feature type="transmembrane region" description="Helical" evidence="7">
    <location>
        <begin position="335"/>
        <end position="354"/>
    </location>
</feature>
<dbReference type="Pfam" id="PF00528">
    <property type="entry name" value="BPD_transp_1"/>
    <property type="match status" value="1"/>
</dbReference>
<feature type="transmembrane region" description="Helical" evidence="7">
    <location>
        <begin position="393"/>
        <end position="420"/>
    </location>
</feature>
<comment type="caution">
    <text evidence="9">The sequence shown here is derived from an EMBL/GenBank/DDBJ whole genome shotgun (WGS) entry which is preliminary data.</text>
</comment>
<evidence type="ECO:0000259" key="8">
    <source>
        <dbReference type="PROSITE" id="PS50928"/>
    </source>
</evidence>
<dbReference type="GO" id="GO:0005886">
    <property type="term" value="C:plasma membrane"/>
    <property type="evidence" value="ECO:0007669"/>
    <property type="project" value="UniProtKB-SubCell"/>
</dbReference>
<dbReference type="Pfam" id="PF12911">
    <property type="entry name" value="OppC_N"/>
    <property type="match status" value="1"/>
</dbReference>
<feature type="transmembrane region" description="Helical" evidence="7">
    <location>
        <begin position="168"/>
        <end position="186"/>
    </location>
</feature>
<feature type="transmembrane region" description="Helical" evidence="7">
    <location>
        <begin position="445"/>
        <end position="465"/>
    </location>
</feature>
<reference evidence="9 10" key="1">
    <citation type="journal article" date="2019" name="Int. J. Syst. Evol. Microbiol.">
        <title>The Global Catalogue of Microorganisms (GCM) 10K type strain sequencing project: providing services to taxonomists for standard genome sequencing and annotation.</title>
        <authorList>
            <consortium name="The Broad Institute Genomics Platform"/>
            <consortium name="The Broad Institute Genome Sequencing Center for Infectious Disease"/>
            <person name="Wu L."/>
            <person name="Ma J."/>
        </authorList>
    </citation>
    <scope>NUCLEOTIDE SEQUENCE [LARGE SCALE GENOMIC DNA]</scope>
    <source>
        <strain evidence="9 10">JCM 16327</strain>
    </source>
</reference>
<evidence type="ECO:0000313" key="9">
    <source>
        <dbReference type="EMBL" id="GAA0649739.1"/>
    </source>
</evidence>
<evidence type="ECO:0000256" key="6">
    <source>
        <dbReference type="ARBA" id="ARBA00023136"/>
    </source>
</evidence>